<dbReference type="InterPro" id="IPR036864">
    <property type="entry name" value="Zn2-C6_fun-type_DNA-bd_sf"/>
</dbReference>
<dbReference type="SMART" id="SM00066">
    <property type="entry name" value="GAL4"/>
    <property type="match status" value="1"/>
</dbReference>
<dbReference type="SUPFAM" id="SSF57701">
    <property type="entry name" value="Zn2/Cys6 DNA-binding domain"/>
    <property type="match status" value="1"/>
</dbReference>
<dbReference type="OrthoDB" id="4483697at2759"/>
<reference evidence="8 9" key="1">
    <citation type="journal article" date="2011" name="Genome Res.">
        <title>Comparative genomics of citric-acid-producing Aspergillus niger ATCC 1015 versus enzyme-producing CBS 513.88.</title>
        <authorList>
            <person name="Andersen M.R."/>
            <person name="Salazar M.P."/>
            <person name="Schaap P.J."/>
            <person name="van de Vondervoort P.J."/>
            <person name="Culley D."/>
            <person name="Thykaer J."/>
            <person name="Frisvad J.C."/>
            <person name="Nielsen K.F."/>
            <person name="Albang R."/>
            <person name="Albermann K."/>
            <person name="Berka R.M."/>
            <person name="Braus G.H."/>
            <person name="Braus-Stromeyer S.A."/>
            <person name="Corrochano L.M."/>
            <person name="Dai Z."/>
            <person name="van Dijck P.W."/>
            <person name="Hofmann G."/>
            <person name="Lasure L.L."/>
            <person name="Magnuson J.K."/>
            <person name="Menke H."/>
            <person name="Meijer M."/>
            <person name="Meijer S.L."/>
            <person name="Nielsen J.B."/>
            <person name="Nielsen M.L."/>
            <person name="van Ooyen A.J."/>
            <person name="Pel H.J."/>
            <person name="Poulsen L."/>
            <person name="Samson R.A."/>
            <person name="Stam H."/>
            <person name="Tsang A."/>
            <person name="van den Brink J.M."/>
            <person name="Atkins A."/>
            <person name="Aerts A."/>
            <person name="Shapiro H."/>
            <person name="Pangilinan J."/>
            <person name="Salamov A."/>
            <person name="Lou Y."/>
            <person name="Lindquist E."/>
            <person name="Lucas S."/>
            <person name="Grimwood J."/>
            <person name="Grigoriev I.V."/>
            <person name="Kubicek C.P."/>
            <person name="Martinez D."/>
            <person name="van Peij N.N."/>
            <person name="Roubos J.A."/>
            <person name="Nielsen J."/>
            <person name="Baker S.E."/>
        </authorList>
    </citation>
    <scope>NUCLEOTIDE SEQUENCE [LARGE SCALE GENOMIC DNA]</scope>
    <source>
        <strain evidence="9">ATCC 1015 / CBS 113.46 / FGSC A1144 / LSHB Ac4 / NCTC 3858a / NRRL 328 / USDA 3528.7</strain>
    </source>
</reference>
<name>G3XUK1_ASPNA</name>
<evidence type="ECO:0000256" key="5">
    <source>
        <dbReference type="ARBA" id="ARBA00023163"/>
    </source>
</evidence>
<dbReference type="GO" id="GO:0009893">
    <property type="term" value="P:positive regulation of metabolic process"/>
    <property type="evidence" value="ECO:0007669"/>
    <property type="project" value="UniProtKB-ARBA"/>
</dbReference>
<keyword evidence="3" id="KW-0805">Transcription regulation</keyword>
<evidence type="ECO:0000313" key="8">
    <source>
        <dbReference type="EMBL" id="EHA25829.1"/>
    </source>
</evidence>
<evidence type="ECO:0000256" key="3">
    <source>
        <dbReference type="ARBA" id="ARBA00023015"/>
    </source>
</evidence>
<comment type="caution">
    <text evidence="8">The sequence shown here is derived from an EMBL/GenBank/DDBJ whole genome shotgun (WGS) entry which is preliminary data.</text>
</comment>
<dbReference type="PANTHER" id="PTHR47338">
    <property type="entry name" value="ZN(II)2CYS6 TRANSCRIPTION FACTOR (EUROFUNG)-RELATED"/>
    <property type="match status" value="1"/>
</dbReference>
<dbReference type="GO" id="GO:0003677">
    <property type="term" value="F:DNA binding"/>
    <property type="evidence" value="ECO:0007669"/>
    <property type="project" value="UniProtKB-KW"/>
</dbReference>
<dbReference type="Proteomes" id="UP000009038">
    <property type="component" value="Unassembled WGS sequence"/>
</dbReference>
<organism evidence="8 9">
    <name type="scientific">Aspergillus niger (strain ATCC 1015 / CBS 113.46 / FGSC A1144 / LSHB Ac4 / NCTC 3858a / NRRL 328 / USDA 3528.7)</name>
    <dbReference type="NCBI Taxonomy" id="380704"/>
    <lineage>
        <taxon>Eukaryota</taxon>
        <taxon>Fungi</taxon>
        <taxon>Dikarya</taxon>
        <taxon>Ascomycota</taxon>
        <taxon>Pezizomycotina</taxon>
        <taxon>Eurotiomycetes</taxon>
        <taxon>Eurotiomycetidae</taxon>
        <taxon>Eurotiales</taxon>
        <taxon>Aspergillaceae</taxon>
        <taxon>Aspergillus</taxon>
        <taxon>Aspergillus subgen. Circumdati</taxon>
    </lineage>
</organism>
<keyword evidence="4" id="KW-0238">DNA-binding</keyword>
<feature type="non-terminal residue" evidence="8">
    <location>
        <position position="59"/>
    </location>
</feature>
<sequence>ACDECRRRKLRCDGQKPQCGRCLDTGVACELTQRSARGPKKGHLRDLKNRLVYLEALLE</sequence>
<gene>
    <name evidence="8" type="ORF">ASPNIDRAFT_138298</name>
</gene>
<dbReference type="EMBL" id="ACJE01000005">
    <property type="protein sequence ID" value="EHA25829.1"/>
    <property type="molecule type" value="Genomic_DNA"/>
</dbReference>
<dbReference type="Gene3D" id="4.10.240.10">
    <property type="entry name" value="Zn(2)-C6 fungal-type DNA-binding domain"/>
    <property type="match status" value="1"/>
</dbReference>
<evidence type="ECO:0000256" key="6">
    <source>
        <dbReference type="ARBA" id="ARBA00023242"/>
    </source>
</evidence>
<dbReference type="AlphaFoldDB" id="G3XUK1"/>
<evidence type="ECO:0000256" key="1">
    <source>
        <dbReference type="ARBA" id="ARBA00004123"/>
    </source>
</evidence>
<dbReference type="Pfam" id="PF00172">
    <property type="entry name" value="Zn_clus"/>
    <property type="match status" value="1"/>
</dbReference>
<evidence type="ECO:0000259" key="7">
    <source>
        <dbReference type="PROSITE" id="PS50048"/>
    </source>
</evidence>
<dbReference type="InterPro" id="IPR001138">
    <property type="entry name" value="Zn2Cys6_DnaBD"/>
</dbReference>
<evidence type="ECO:0000256" key="4">
    <source>
        <dbReference type="ARBA" id="ARBA00023125"/>
    </source>
</evidence>
<keyword evidence="2" id="KW-0479">Metal-binding</keyword>
<feature type="non-terminal residue" evidence="8">
    <location>
        <position position="1"/>
    </location>
</feature>
<dbReference type="GO" id="GO:0000981">
    <property type="term" value="F:DNA-binding transcription factor activity, RNA polymerase II-specific"/>
    <property type="evidence" value="ECO:0007669"/>
    <property type="project" value="InterPro"/>
</dbReference>
<dbReference type="GO" id="GO:0005634">
    <property type="term" value="C:nucleus"/>
    <property type="evidence" value="ECO:0007669"/>
    <property type="project" value="UniProtKB-SubCell"/>
</dbReference>
<feature type="domain" description="Zn(2)-C6 fungal-type" evidence="7">
    <location>
        <begin position="1"/>
        <end position="31"/>
    </location>
</feature>
<dbReference type="InterPro" id="IPR050815">
    <property type="entry name" value="TF_fung"/>
</dbReference>
<dbReference type="STRING" id="380704.G3XUK1"/>
<dbReference type="PROSITE" id="PS00463">
    <property type="entry name" value="ZN2_CY6_FUNGAL_1"/>
    <property type="match status" value="1"/>
</dbReference>
<dbReference type="PANTHER" id="PTHR47338:SF3">
    <property type="entry name" value="C6 FINGER DOMAIN TRANSCRIPTION FACTOR DBAA-RELATED"/>
    <property type="match status" value="1"/>
</dbReference>
<protein>
    <recommendedName>
        <fullName evidence="7">Zn(2)-C6 fungal-type domain-containing protein</fullName>
    </recommendedName>
</protein>
<comment type="subcellular location">
    <subcellularLocation>
        <location evidence="1">Nucleus</location>
    </subcellularLocation>
</comment>
<dbReference type="CDD" id="cd00067">
    <property type="entry name" value="GAL4"/>
    <property type="match status" value="1"/>
</dbReference>
<keyword evidence="5" id="KW-0804">Transcription</keyword>
<proteinExistence type="predicted"/>
<dbReference type="PROSITE" id="PS50048">
    <property type="entry name" value="ZN2_CY6_FUNGAL_2"/>
    <property type="match status" value="1"/>
</dbReference>
<dbReference type="HOGENOM" id="CLU_2967125_0_0_1"/>
<evidence type="ECO:0000313" key="9">
    <source>
        <dbReference type="Proteomes" id="UP000009038"/>
    </source>
</evidence>
<keyword evidence="6" id="KW-0539">Nucleus</keyword>
<evidence type="ECO:0000256" key="2">
    <source>
        <dbReference type="ARBA" id="ARBA00022723"/>
    </source>
</evidence>
<dbReference type="GO" id="GO:0008270">
    <property type="term" value="F:zinc ion binding"/>
    <property type="evidence" value="ECO:0007669"/>
    <property type="project" value="InterPro"/>
</dbReference>
<accession>G3XUK1</accession>